<evidence type="ECO:0000259" key="3">
    <source>
        <dbReference type="Pfam" id="PF14578"/>
    </source>
</evidence>
<dbReference type="InterPro" id="IPR015760">
    <property type="entry name" value="TIF_IF2"/>
</dbReference>
<dbReference type="SUPFAM" id="SSF52156">
    <property type="entry name" value="Initiation factor IF2/eIF5b, domain 3"/>
    <property type="match status" value="1"/>
</dbReference>
<dbReference type="GO" id="GO:0005737">
    <property type="term" value="C:cytoplasm"/>
    <property type="evidence" value="ECO:0007669"/>
    <property type="project" value="TreeGrafter"/>
</dbReference>
<dbReference type="GO" id="GO:0003743">
    <property type="term" value="F:translation initiation factor activity"/>
    <property type="evidence" value="ECO:0007669"/>
    <property type="project" value="TreeGrafter"/>
</dbReference>
<keyword evidence="1" id="KW-0547">Nucleotide-binding</keyword>
<organism evidence="4">
    <name type="scientific">marine sediment metagenome</name>
    <dbReference type="NCBI Taxonomy" id="412755"/>
    <lineage>
        <taxon>unclassified sequences</taxon>
        <taxon>metagenomes</taxon>
        <taxon>ecological metagenomes</taxon>
    </lineage>
</organism>
<sequence length="182" mass="20726">NVAILPEAEEQAIGDNVRIFTNNVIYRLLEDYIEYAEIRKAEDTAKGLSELVLPAKLQMIPDFIFRNSDPAVFGVLIEAGTLYPKVPLITAKGVKARRVHQIQDKGKTVEKAGKDTEVAISIRGIEIGRDIEKDETLYVNVPESHVRQLMGKFLDELTVDQKQALREYIIIQRKLQHPWWGM</sequence>
<gene>
    <name evidence="4" type="ORF">S01H1_38905</name>
</gene>
<dbReference type="PANTHER" id="PTHR43381:SF4">
    <property type="entry name" value="EUKARYOTIC TRANSLATION INITIATION FACTOR 5B"/>
    <property type="match status" value="1"/>
</dbReference>
<dbReference type="InterPro" id="IPR029459">
    <property type="entry name" value="EFTU-type"/>
</dbReference>
<dbReference type="Gene3D" id="2.40.30.10">
    <property type="entry name" value="Translation factors"/>
    <property type="match status" value="1"/>
</dbReference>
<dbReference type="PANTHER" id="PTHR43381">
    <property type="entry name" value="TRANSLATION INITIATION FACTOR IF-2-RELATED"/>
    <property type="match status" value="1"/>
</dbReference>
<feature type="domain" description="Elongation factor Tu-type" evidence="3">
    <location>
        <begin position="54"/>
        <end position="138"/>
    </location>
</feature>
<dbReference type="CDD" id="cd16266">
    <property type="entry name" value="IF2_aeIF5B_IV"/>
    <property type="match status" value="1"/>
</dbReference>
<dbReference type="InterPro" id="IPR009000">
    <property type="entry name" value="Transl_B-barrel_sf"/>
</dbReference>
<dbReference type="GO" id="GO:0005525">
    <property type="term" value="F:GTP binding"/>
    <property type="evidence" value="ECO:0007669"/>
    <property type="project" value="UniProtKB-KW"/>
</dbReference>
<accession>X0UST4</accession>
<name>X0UST4_9ZZZZ</name>
<dbReference type="Pfam" id="PF14578">
    <property type="entry name" value="GTP_EFTU_D4"/>
    <property type="match status" value="1"/>
</dbReference>
<dbReference type="AlphaFoldDB" id="X0UST4"/>
<dbReference type="Gene3D" id="3.40.50.10050">
    <property type="entry name" value="Translation initiation factor IF- 2, domain 3"/>
    <property type="match status" value="1"/>
</dbReference>
<proteinExistence type="predicted"/>
<dbReference type="InterPro" id="IPR036925">
    <property type="entry name" value="TIF_IF2_dom3_sf"/>
</dbReference>
<evidence type="ECO:0000256" key="2">
    <source>
        <dbReference type="ARBA" id="ARBA00023134"/>
    </source>
</evidence>
<dbReference type="SUPFAM" id="SSF50447">
    <property type="entry name" value="Translation proteins"/>
    <property type="match status" value="1"/>
</dbReference>
<evidence type="ECO:0000256" key="1">
    <source>
        <dbReference type="ARBA" id="ARBA00022741"/>
    </source>
</evidence>
<protein>
    <recommendedName>
        <fullName evidence="3">Elongation factor Tu-type domain-containing protein</fullName>
    </recommendedName>
</protein>
<evidence type="ECO:0000313" key="4">
    <source>
        <dbReference type="EMBL" id="GAG08780.1"/>
    </source>
</evidence>
<reference evidence="4" key="1">
    <citation type="journal article" date="2014" name="Front. Microbiol.">
        <title>High frequency of phylogenetically diverse reductive dehalogenase-homologous genes in deep subseafloor sedimentary metagenomes.</title>
        <authorList>
            <person name="Kawai M."/>
            <person name="Futagami T."/>
            <person name="Toyoda A."/>
            <person name="Takaki Y."/>
            <person name="Nishi S."/>
            <person name="Hori S."/>
            <person name="Arai W."/>
            <person name="Tsubouchi T."/>
            <person name="Morono Y."/>
            <person name="Uchiyama I."/>
            <person name="Ito T."/>
            <person name="Fujiyama A."/>
            <person name="Inagaki F."/>
            <person name="Takami H."/>
        </authorList>
    </citation>
    <scope>NUCLEOTIDE SEQUENCE</scope>
    <source>
        <strain evidence="4">Expedition CK06-06</strain>
    </source>
</reference>
<comment type="caution">
    <text evidence="4">The sequence shown here is derived from an EMBL/GenBank/DDBJ whole genome shotgun (WGS) entry which is preliminary data.</text>
</comment>
<feature type="non-terminal residue" evidence="4">
    <location>
        <position position="1"/>
    </location>
</feature>
<keyword evidence="2" id="KW-0342">GTP-binding</keyword>
<dbReference type="EMBL" id="BARS01024514">
    <property type="protein sequence ID" value="GAG08780.1"/>
    <property type="molecule type" value="Genomic_DNA"/>
</dbReference>